<dbReference type="PATRIC" id="fig|36849.3.peg.1792"/>
<name>A0A0P8WPX5_9CLOT</name>
<keyword evidence="2 6" id="KW-0378">Hydrolase</keyword>
<feature type="active site" description="Nucleophile" evidence="4">
    <location>
        <position position="9"/>
    </location>
</feature>
<dbReference type="EMBL" id="LKET01000029">
    <property type="protein sequence ID" value="KPU44615.1"/>
    <property type="molecule type" value="Genomic_DNA"/>
</dbReference>
<proteinExistence type="inferred from homology"/>
<dbReference type="SMART" id="SM00226">
    <property type="entry name" value="LMWPc"/>
    <property type="match status" value="1"/>
</dbReference>
<evidence type="ECO:0000259" key="5">
    <source>
        <dbReference type="SMART" id="SM00226"/>
    </source>
</evidence>
<dbReference type="EC" id="3.1.3.48" evidence="6"/>
<dbReference type="InterPro" id="IPR017867">
    <property type="entry name" value="Tyr_phospatase_low_mol_wt"/>
</dbReference>
<dbReference type="AlphaFoldDB" id="A0A0P8WPX5"/>
<evidence type="ECO:0000256" key="4">
    <source>
        <dbReference type="PIRSR" id="PIRSR617867-1"/>
    </source>
</evidence>
<evidence type="ECO:0000313" key="7">
    <source>
        <dbReference type="Proteomes" id="UP000050326"/>
    </source>
</evidence>
<keyword evidence="7" id="KW-1185">Reference proteome</keyword>
<evidence type="ECO:0000313" key="6">
    <source>
        <dbReference type="EMBL" id="KPU44615.1"/>
    </source>
</evidence>
<dbReference type="InterPro" id="IPR050438">
    <property type="entry name" value="LMW_PTPase"/>
</dbReference>
<protein>
    <submittedName>
        <fullName evidence="6">Low molecular weight protein-tyrosine-phosphatase YwlE</fullName>
        <ecNumber evidence="6">3.1.3.48</ecNumber>
    </submittedName>
</protein>
<dbReference type="PANTHER" id="PTHR11717:SF31">
    <property type="entry name" value="LOW MOLECULAR WEIGHT PROTEIN-TYROSINE-PHOSPHATASE ETP-RELATED"/>
    <property type="match status" value="1"/>
</dbReference>
<evidence type="ECO:0000256" key="3">
    <source>
        <dbReference type="ARBA" id="ARBA00022912"/>
    </source>
</evidence>
<dbReference type="RefSeq" id="WP_054874761.1">
    <property type="nucleotide sequence ID" value="NZ_LKET01000029.1"/>
</dbReference>
<reference evidence="6 7" key="1">
    <citation type="submission" date="2015-09" db="EMBL/GenBank/DDBJ databases">
        <title>Genome sequence of Oxobacter pfennigii DSM 3222.</title>
        <authorList>
            <person name="Poehlein A."/>
            <person name="Bengelsdorf F.R."/>
            <person name="Schiel-Bengelsdorf B."/>
            <person name="Duerre P."/>
            <person name="Daniel R."/>
        </authorList>
    </citation>
    <scope>NUCLEOTIDE SEQUENCE [LARGE SCALE GENOMIC DNA]</scope>
    <source>
        <strain evidence="6 7">DSM 3222</strain>
    </source>
</reference>
<feature type="active site" evidence="4">
    <location>
        <position position="15"/>
    </location>
</feature>
<dbReference type="InterPro" id="IPR023485">
    <property type="entry name" value="Ptyr_pPase"/>
</dbReference>
<dbReference type="Proteomes" id="UP000050326">
    <property type="component" value="Unassembled WGS sequence"/>
</dbReference>
<sequence>MLKKVLFVCTGNTCRSSMAEAIAKKIAEEKNIKDIEFSSAGVSAFTGDKASVQAVEAAALFGADLTKHAARRIDKEMVKEADIIFTMTCSHKAILLSLLPEMEHKIFTLKGYVDGRDSDIDDPFGYPVNVYLDCAESLRKYITKAITKLAK</sequence>
<gene>
    <name evidence="6" type="primary">ywlE</name>
    <name evidence="6" type="ORF">OXPF_16980</name>
</gene>
<dbReference type="SUPFAM" id="SSF52788">
    <property type="entry name" value="Phosphotyrosine protein phosphatases I"/>
    <property type="match status" value="1"/>
</dbReference>
<dbReference type="STRING" id="36849.OXPF_16980"/>
<dbReference type="PRINTS" id="PR00719">
    <property type="entry name" value="LMWPTPASE"/>
</dbReference>
<comment type="caution">
    <text evidence="6">The sequence shown here is derived from an EMBL/GenBank/DDBJ whole genome shotgun (WGS) entry which is preliminary data.</text>
</comment>
<organism evidence="6 7">
    <name type="scientific">Oxobacter pfennigii</name>
    <dbReference type="NCBI Taxonomy" id="36849"/>
    <lineage>
        <taxon>Bacteria</taxon>
        <taxon>Bacillati</taxon>
        <taxon>Bacillota</taxon>
        <taxon>Clostridia</taxon>
        <taxon>Eubacteriales</taxon>
        <taxon>Clostridiaceae</taxon>
        <taxon>Oxobacter</taxon>
    </lineage>
</organism>
<dbReference type="Pfam" id="PF01451">
    <property type="entry name" value="LMWPc"/>
    <property type="match status" value="1"/>
</dbReference>
<accession>A0A0P8WPX5</accession>
<dbReference type="CDD" id="cd16344">
    <property type="entry name" value="LMWPAP"/>
    <property type="match status" value="1"/>
</dbReference>
<comment type="similarity">
    <text evidence="1">Belongs to the low molecular weight phosphotyrosine protein phosphatase family.</text>
</comment>
<dbReference type="Gene3D" id="3.40.50.2300">
    <property type="match status" value="1"/>
</dbReference>
<feature type="domain" description="Phosphotyrosine protein phosphatase I" evidence="5">
    <location>
        <begin position="3"/>
        <end position="144"/>
    </location>
</feature>
<feature type="active site" description="Proton donor" evidence="4">
    <location>
        <position position="122"/>
    </location>
</feature>
<keyword evidence="3" id="KW-0904">Protein phosphatase</keyword>
<dbReference type="GO" id="GO:0004725">
    <property type="term" value="F:protein tyrosine phosphatase activity"/>
    <property type="evidence" value="ECO:0007669"/>
    <property type="project" value="UniProtKB-EC"/>
</dbReference>
<dbReference type="PANTHER" id="PTHR11717">
    <property type="entry name" value="LOW MOLECULAR WEIGHT PROTEIN TYROSINE PHOSPHATASE"/>
    <property type="match status" value="1"/>
</dbReference>
<evidence type="ECO:0000256" key="1">
    <source>
        <dbReference type="ARBA" id="ARBA00011063"/>
    </source>
</evidence>
<evidence type="ECO:0000256" key="2">
    <source>
        <dbReference type="ARBA" id="ARBA00022801"/>
    </source>
</evidence>
<dbReference type="InterPro" id="IPR036196">
    <property type="entry name" value="Ptyr_pPase_sf"/>
</dbReference>